<evidence type="ECO:0000259" key="2">
    <source>
        <dbReference type="Pfam" id="PF25513"/>
    </source>
</evidence>
<evidence type="ECO:0000313" key="4">
    <source>
        <dbReference type="Proteomes" id="UP001218638"/>
    </source>
</evidence>
<keyword evidence="4" id="KW-1185">Reference proteome</keyword>
<dbReference type="Proteomes" id="UP001218638">
    <property type="component" value="Chromosome"/>
</dbReference>
<dbReference type="InterPro" id="IPR041377">
    <property type="entry name" value="P2_N"/>
</dbReference>
<dbReference type="RefSeq" id="WP_330929604.1">
    <property type="nucleotide sequence ID" value="NZ_CP119075.1"/>
</dbReference>
<dbReference type="InterPro" id="IPR057915">
    <property type="entry name" value="P2_C"/>
</dbReference>
<evidence type="ECO:0000259" key="1">
    <source>
        <dbReference type="Pfam" id="PF18628"/>
    </source>
</evidence>
<organism evidence="3 4">
    <name type="scientific">Synoicihabitans lomoniglobus</name>
    <dbReference type="NCBI Taxonomy" id="2909285"/>
    <lineage>
        <taxon>Bacteria</taxon>
        <taxon>Pseudomonadati</taxon>
        <taxon>Verrucomicrobiota</taxon>
        <taxon>Opitutia</taxon>
        <taxon>Opitutales</taxon>
        <taxon>Opitutaceae</taxon>
        <taxon>Synoicihabitans</taxon>
    </lineage>
</organism>
<dbReference type="Pfam" id="PF18628">
    <property type="entry name" value="P2_N"/>
    <property type="match status" value="1"/>
</dbReference>
<dbReference type="EMBL" id="CP119075">
    <property type="protein sequence ID" value="WED66853.1"/>
    <property type="molecule type" value="Genomic_DNA"/>
</dbReference>
<dbReference type="InterPro" id="IPR053751">
    <property type="entry name" value="Viral_Major_Capsid_sf"/>
</dbReference>
<dbReference type="KEGG" id="slom:PXH66_08320"/>
<reference evidence="3" key="1">
    <citation type="submission" date="2023-03" db="EMBL/GenBank/DDBJ databases">
        <title>Lomoglobus Profundus gen. nov., sp. nov., a novel member of the phylum Verrucomicrobia, isolated from deep-marine sediment of South China Sea.</title>
        <authorList>
            <person name="Ahmad T."/>
            <person name="Ishaq S.E."/>
            <person name="Wang F."/>
        </authorList>
    </citation>
    <scope>NUCLEOTIDE SEQUENCE</scope>
    <source>
        <strain evidence="3">LMO-M01</strain>
    </source>
</reference>
<gene>
    <name evidence="3" type="ORF">PXH66_08320</name>
</gene>
<accession>A0AAF0I4I3</accession>
<name>A0AAF0I4I3_9BACT</name>
<dbReference type="Pfam" id="PF25513">
    <property type="entry name" value="P2_C"/>
    <property type="match status" value="1"/>
</dbReference>
<proteinExistence type="predicted"/>
<feature type="domain" description="Viral coat protein P2 N-terminal" evidence="1">
    <location>
        <begin position="7"/>
        <end position="134"/>
    </location>
</feature>
<dbReference type="Gene3D" id="2.60.120.730">
    <property type="match status" value="1"/>
</dbReference>
<sequence>MRRNELRITGIEGVVDGGLATYSTPTGRRYFQHKLFCFHDGVATAAGTVVDRVRVKVDEVAIWDCTAQRLLDEAKLNGITVGTGELPLNFSDPAAADKDDESLTAWDTAGARTMSVELQLKTAGAVPRIEGIMSFDRGFRVGVDGKRIRAIIRKSESTINAPSGLYDWDTANKRFPILRFLMDGPQTINSVDVIADSERVWEVTKTQNARVLADYGLDATAFEYPLCFNFTEQIGDFLEVNQTLNVRIDSAAAQSITVLQTSVSPGFGA</sequence>
<dbReference type="AlphaFoldDB" id="A0AAF0I4I3"/>
<protein>
    <submittedName>
        <fullName evidence="3">Major capsid protein P2</fullName>
    </submittedName>
</protein>
<evidence type="ECO:0000313" key="3">
    <source>
        <dbReference type="EMBL" id="WED66853.1"/>
    </source>
</evidence>
<feature type="domain" description="Viral coat protein P2 C-terminal" evidence="2">
    <location>
        <begin position="161"/>
        <end position="259"/>
    </location>
</feature>